<evidence type="ECO:0000313" key="1">
    <source>
        <dbReference type="EMBL" id="MBB3711753.1"/>
    </source>
</evidence>
<organism evidence="1 2">
    <name type="scientific">Limimaricola variabilis</name>
    <dbReference type="NCBI Taxonomy" id="1492771"/>
    <lineage>
        <taxon>Bacteria</taxon>
        <taxon>Pseudomonadati</taxon>
        <taxon>Pseudomonadota</taxon>
        <taxon>Alphaproteobacteria</taxon>
        <taxon>Rhodobacterales</taxon>
        <taxon>Paracoccaceae</taxon>
        <taxon>Limimaricola</taxon>
    </lineage>
</organism>
<keyword evidence="2" id="KW-1185">Reference proteome</keyword>
<protein>
    <submittedName>
        <fullName evidence="1">Uncharacterized protein</fullName>
    </submittedName>
</protein>
<dbReference type="RefSeq" id="WP_183471068.1">
    <property type="nucleotide sequence ID" value="NZ_JACIBX010000003.1"/>
</dbReference>
<sequence length="341" mass="37718">MFDKIDRFIADETVRNVAIAHAPAVIPENILADLDVVLPHRHVSYRDGILIQFSFGLAEPEWDLTMRPTGGRTLAQALGVFLADRHIKSVKDAYQNIAKNTDRLARGNFAEFDSTLIWGNGATVDQRQALFDYACARVAETARPVFPMPELNRSTLTFARTAELLLGLVDVPSQGAYDQFTTAALLQTLVAEHDASAARVETKNLNASDKSSRAAGDVQIVAGSHVLEAFEVTANNWSTKMDGASKTIRDNDLSRLHVIARRPDAERAASIERLKELTEDIAVLDVRQVIEVLTAALTRPQRADALVRLYELLDRYQPDVDRVNAYVRKLEEAGLVERGGD</sequence>
<reference evidence="1 2" key="1">
    <citation type="submission" date="2020-08" db="EMBL/GenBank/DDBJ databases">
        <title>Genomic Encyclopedia of Type Strains, Phase III (KMG-III): the genomes of soil and plant-associated and newly described type strains.</title>
        <authorList>
            <person name="Whitman W."/>
        </authorList>
    </citation>
    <scope>NUCLEOTIDE SEQUENCE [LARGE SCALE GENOMIC DNA]</scope>
    <source>
        <strain evidence="1 2">CECT 8572</strain>
    </source>
</reference>
<name>A0ABR6HMH3_9RHOB</name>
<evidence type="ECO:0000313" key="2">
    <source>
        <dbReference type="Proteomes" id="UP000576152"/>
    </source>
</evidence>
<proteinExistence type="predicted"/>
<dbReference type="EMBL" id="JACIBX010000003">
    <property type="protein sequence ID" value="MBB3711753.1"/>
    <property type="molecule type" value="Genomic_DNA"/>
</dbReference>
<dbReference type="Proteomes" id="UP000576152">
    <property type="component" value="Unassembled WGS sequence"/>
</dbReference>
<comment type="caution">
    <text evidence="1">The sequence shown here is derived from an EMBL/GenBank/DDBJ whole genome shotgun (WGS) entry which is preliminary data.</text>
</comment>
<gene>
    <name evidence="1" type="ORF">FHS00_001324</name>
</gene>
<accession>A0ABR6HMH3</accession>